<accession>A0A6M2DHT0</accession>
<feature type="region of interest" description="Disordered" evidence="13">
    <location>
        <begin position="195"/>
        <end position="220"/>
    </location>
</feature>
<keyword evidence="5" id="KW-0804">Transcription</keyword>
<evidence type="ECO:0000259" key="14">
    <source>
        <dbReference type="Pfam" id="PF00125"/>
    </source>
</evidence>
<dbReference type="GO" id="GO:0046982">
    <property type="term" value="F:protein heterodimerization activity"/>
    <property type="evidence" value="ECO:0007669"/>
    <property type="project" value="InterPro"/>
</dbReference>
<feature type="domain" description="Core Histone H2A/H2B/H3" evidence="14">
    <location>
        <begin position="43"/>
        <end position="120"/>
    </location>
</feature>
<evidence type="ECO:0000256" key="5">
    <source>
        <dbReference type="ARBA" id="ARBA00023163"/>
    </source>
</evidence>
<evidence type="ECO:0000256" key="9">
    <source>
        <dbReference type="ARBA" id="ARBA00038129"/>
    </source>
</evidence>
<dbReference type="InterPro" id="IPR050568">
    <property type="entry name" value="Transcr_DNA_Rep_Reg"/>
</dbReference>
<dbReference type="EMBL" id="GIIL01000872">
    <property type="protein sequence ID" value="NOV44598.1"/>
    <property type="molecule type" value="Transcribed_RNA"/>
</dbReference>
<evidence type="ECO:0000256" key="12">
    <source>
        <dbReference type="ARBA" id="ARBA00042663"/>
    </source>
</evidence>
<keyword evidence="2" id="KW-0805">Transcription regulation</keyword>
<evidence type="ECO:0000256" key="6">
    <source>
        <dbReference type="ARBA" id="ARBA00023242"/>
    </source>
</evidence>
<dbReference type="Gene3D" id="1.10.20.10">
    <property type="entry name" value="Histone, subunit A"/>
    <property type="match status" value="1"/>
</dbReference>
<evidence type="ECO:0000256" key="2">
    <source>
        <dbReference type="ARBA" id="ARBA00023015"/>
    </source>
</evidence>
<dbReference type="AlphaFoldDB" id="A0A6M2DHT0"/>
<comment type="subunit">
    <text evidence="8">Heterotrimeric transcription factor composed of three components, NF-YA, NF-YB and NF-YC. NF-YB and NF-YC must interact and dimerize for NF-YA association and DNA binding.</text>
</comment>
<feature type="compositionally biased region" description="Low complexity" evidence="13">
    <location>
        <begin position="201"/>
        <end position="220"/>
    </location>
</feature>
<organism evidence="15">
    <name type="scientific">Xenopsylla cheopis</name>
    <name type="common">Oriental rat flea</name>
    <name type="synonym">Pulex cheopis</name>
    <dbReference type="NCBI Taxonomy" id="163159"/>
    <lineage>
        <taxon>Eukaryota</taxon>
        <taxon>Metazoa</taxon>
        <taxon>Ecdysozoa</taxon>
        <taxon>Arthropoda</taxon>
        <taxon>Hexapoda</taxon>
        <taxon>Insecta</taxon>
        <taxon>Pterygota</taxon>
        <taxon>Neoptera</taxon>
        <taxon>Endopterygota</taxon>
        <taxon>Siphonaptera</taxon>
        <taxon>Pulicidae</taxon>
        <taxon>Xenopsyllinae</taxon>
        <taxon>Xenopsylla</taxon>
    </lineage>
</organism>
<keyword evidence="6" id="KW-0539">Nucleus</keyword>
<comment type="function">
    <text evidence="7">Component of the sequence-specific heterotrimeric transcription factor (NF-Y) which specifically recognizes a 5'-CCAAT-3' box motif found in the promoters of its target genes. NF-Y can function as both an activator and a repressor, depending on its interacting cofactors.</text>
</comment>
<reference evidence="15" key="1">
    <citation type="submission" date="2020-03" db="EMBL/GenBank/DDBJ databases">
        <title>Transcriptomic Profiling of the Digestive Tract of the Rat Flea, Xenopsylla cheopis, Following Blood Feeding and Infection with Yersinia pestis.</title>
        <authorList>
            <person name="Bland D.M."/>
            <person name="Martens C.A."/>
            <person name="Virtaneva K."/>
            <person name="Kanakabandi K."/>
            <person name="Long D."/>
            <person name="Rosenke R."/>
            <person name="Saturday G.A."/>
            <person name="Hoyt F.H."/>
            <person name="Bruno D.P."/>
            <person name="Ribeiro J.M.C."/>
            <person name="Hinnebusch J."/>
        </authorList>
    </citation>
    <scope>NUCLEOTIDE SEQUENCE</scope>
</reference>
<dbReference type="GO" id="GO:0001228">
    <property type="term" value="F:DNA-binding transcription activator activity, RNA polymerase II-specific"/>
    <property type="evidence" value="ECO:0007669"/>
    <property type="project" value="TreeGrafter"/>
</dbReference>
<evidence type="ECO:0000256" key="11">
    <source>
        <dbReference type="ARBA" id="ARBA00042333"/>
    </source>
</evidence>
<evidence type="ECO:0000256" key="8">
    <source>
        <dbReference type="ARBA" id="ARBA00025911"/>
    </source>
</evidence>
<evidence type="ECO:0000256" key="10">
    <source>
        <dbReference type="ARBA" id="ARBA00040590"/>
    </source>
</evidence>
<dbReference type="GO" id="GO:0016602">
    <property type="term" value="C:CCAAT-binding factor complex"/>
    <property type="evidence" value="ECO:0007669"/>
    <property type="project" value="TreeGrafter"/>
</dbReference>
<dbReference type="CDD" id="cd22908">
    <property type="entry name" value="HFD_NFYC-like"/>
    <property type="match status" value="1"/>
</dbReference>
<dbReference type="GO" id="GO:0000978">
    <property type="term" value="F:RNA polymerase II cis-regulatory region sequence-specific DNA binding"/>
    <property type="evidence" value="ECO:0007669"/>
    <property type="project" value="TreeGrafter"/>
</dbReference>
<sequence>MSVFYVNSDTEQIEEKSEVIPAEEASPTEAQASLANFWPKILEDVNKITPEDFKHQSLPLARIKKIMKLDGDVKMISAEAPMLFAKAAEIFINELTLRAWIHTEDNKRRTLQRNDIAMAIAMYDQFDFLIDIVPRDEIKTSKPREDSSSRILTSEQIQYYVQLAQQQNQVQQQQGGSSNPTNNTATVAAQNVTLTDSAQGSSTQTPNLSTPLTSSSSGTNNNIQIMQQIVTPSGEVQHIPISLTPSQLNIIRMQMQNNTSQPIVIQAAPLQTGQSQILQVGQNNTTSVYLTPTQNLSDSNP</sequence>
<evidence type="ECO:0000256" key="7">
    <source>
        <dbReference type="ARBA" id="ARBA00025263"/>
    </source>
</evidence>
<proteinExistence type="inferred from homology"/>
<comment type="subcellular location">
    <subcellularLocation>
        <location evidence="1">Nucleus</location>
    </subcellularLocation>
</comment>
<evidence type="ECO:0000256" key="4">
    <source>
        <dbReference type="ARBA" id="ARBA00023159"/>
    </source>
</evidence>
<dbReference type="InterPro" id="IPR009072">
    <property type="entry name" value="Histone-fold"/>
</dbReference>
<dbReference type="Pfam" id="PF00125">
    <property type="entry name" value="Histone"/>
    <property type="match status" value="1"/>
</dbReference>
<keyword evidence="4" id="KW-0010">Activator</keyword>
<dbReference type="FunFam" id="1.10.20.10:FF:000006">
    <property type="entry name" value="Nuclear transcription factor Y subunit gamma"/>
    <property type="match status" value="1"/>
</dbReference>
<evidence type="ECO:0000313" key="15">
    <source>
        <dbReference type="EMBL" id="NOV44598.1"/>
    </source>
</evidence>
<keyword evidence="3" id="KW-0238">DNA-binding</keyword>
<dbReference type="PANTHER" id="PTHR10252">
    <property type="entry name" value="HISTONE-LIKE TRANSCRIPTION FACTOR CCAAT-RELATED"/>
    <property type="match status" value="1"/>
</dbReference>
<evidence type="ECO:0000256" key="13">
    <source>
        <dbReference type="SAM" id="MobiDB-lite"/>
    </source>
</evidence>
<comment type="similarity">
    <text evidence="9">Belongs to the NFYC/HAP5 subunit family.</text>
</comment>
<dbReference type="SUPFAM" id="SSF47113">
    <property type="entry name" value="Histone-fold"/>
    <property type="match status" value="1"/>
</dbReference>
<evidence type="ECO:0000256" key="3">
    <source>
        <dbReference type="ARBA" id="ARBA00023125"/>
    </source>
</evidence>
<evidence type="ECO:0000256" key="1">
    <source>
        <dbReference type="ARBA" id="ARBA00004123"/>
    </source>
</evidence>
<name>A0A6M2DHT0_XENCH</name>
<dbReference type="InterPro" id="IPR007125">
    <property type="entry name" value="H2A/H2B/H3"/>
</dbReference>
<protein>
    <recommendedName>
        <fullName evidence="10">Nuclear transcription factor Y subunit gamma</fullName>
    </recommendedName>
    <alternativeName>
        <fullName evidence="11">CAAT box DNA-binding protein subunit C</fullName>
    </alternativeName>
    <alternativeName>
        <fullName evidence="12">Nuclear transcription factor Y subunit C</fullName>
    </alternativeName>
</protein>
<dbReference type="PANTHER" id="PTHR10252:SF8">
    <property type="entry name" value="NUCLEAR TRANSCRIPTION FACTOR Y SUBUNIT GAMMA"/>
    <property type="match status" value="1"/>
</dbReference>